<protein>
    <submittedName>
        <fullName evidence="2">Uncharacterized protein</fullName>
    </submittedName>
</protein>
<gene>
    <name evidence="2" type="primary">orf173</name>
</gene>
<evidence type="ECO:0000256" key="1">
    <source>
        <dbReference type="SAM" id="MobiDB-lite"/>
    </source>
</evidence>
<proteinExistence type="predicted"/>
<reference evidence="2" key="1">
    <citation type="submission" date="2019-02" db="EMBL/GenBank/DDBJ databases">
        <authorList>
            <person name="Fang M.L."/>
            <person name="Zhang Y."/>
        </authorList>
    </citation>
    <scope>NUCLEOTIDE SEQUENCE</scope>
    <source>
        <strain evidence="2">YMF1.01838</strain>
    </source>
</reference>
<evidence type="ECO:0000313" key="2">
    <source>
        <dbReference type="EMBL" id="QBM09674.1"/>
    </source>
</evidence>
<dbReference type="EMBL" id="MK550697">
    <property type="protein sequence ID" value="QBM09674.1"/>
    <property type="molecule type" value="Genomic_DNA"/>
</dbReference>
<feature type="compositionally biased region" description="Low complexity" evidence="1">
    <location>
        <begin position="26"/>
        <end position="35"/>
    </location>
</feature>
<feature type="region of interest" description="Disordered" evidence="1">
    <location>
        <begin position="1"/>
        <end position="51"/>
    </location>
</feature>
<feature type="compositionally biased region" description="Basic and acidic residues" evidence="1">
    <location>
        <begin position="1"/>
        <end position="15"/>
    </location>
</feature>
<organism evidence="2">
    <name type="scientific">Dactylella sp</name>
    <dbReference type="NCBI Taxonomy" id="1814903"/>
    <lineage>
        <taxon>Eukaryota</taxon>
        <taxon>Fungi</taxon>
        <taxon>Dikarya</taxon>
        <taxon>Ascomycota</taxon>
        <taxon>Pezizomycotina</taxon>
        <taxon>Orbiliomycetes</taxon>
        <taxon>Orbiliales</taxon>
        <taxon>Orbiliaceae</taxon>
        <taxon>Dactylella</taxon>
    </lineage>
</organism>
<keyword evidence="2" id="KW-0496">Mitochondrion</keyword>
<dbReference type="AlphaFoldDB" id="A0A482DT25"/>
<accession>A0A482DT25</accession>
<geneLocation type="mitochondrion" evidence="2"/>
<sequence>MVIENSDDKLDKKINLDSGSNNGVADSNVVENESNNSEDLEDSKTGSNENVDECSEILVDSSENNSGNINSDINIDSVSSEMVNLDYEGNEILSEDNKQAGLLNNEDKGINNVDKINSGIENSNIDDKNIEVISSILDNSVRRLSRSEFDIRKKNYGLFRKRNPYDRHCIWHK</sequence>
<name>A0A482DT25_9PEZI</name>